<dbReference type="RefSeq" id="WP_123932072.1">
    <property type="nucleotide sequence ID" value="NZ_RKRE01000004.1"/>
</dbReference>
<accession>A0A3N5ABX3</accession>
<dbReference type="EMBL" id="RKRE01000004">
    <property type="protein sequence ID" value="RPF42003.1"/>
    <property type="molecule type" value="Genomic_DNA"/>
</dbReference>
<proteinExistence type="predicted"/>
<comment type="caution">
    <text evidence="1">The sequence shown here is derived from an EMBL/GenBank/DDBJ whole genome shotgun (WGS) entry which is preliminary data.</text>
</comment>
<keyword evidence="2" id="KW-1185">Reference proteome</keyword>
<name>A0A3N5ABX3_9THEO</name>
<dbReference type="Proteomes" id="UP000282654">
    <property type="component" value="Unassembled WGS sequence"/>
</dbReference>
<dbReference type="AlphaFoldDB" id="A0A3N5ABX3"/>
<reference evidence="1 2" key="1">
    <citation type="submission" date="2018-11" db="EMBL/GenBank/DDBJ databases">
        <title>Genomic Encyclopedia of Type Strains, Phase IV (KMG-IV): sequencing the most valuable type-strain genomes for metagenomic binning, comparative biology and taxonomic classification.</title>
        <authorList>
            <person name="Goeker M."/>
        </authorList>
    </citation>
    <scope>NUCLEOTIDE SEQUENCE [LARGE SCALE GENOMIC DNA]</scope>
    <source>
        <strain evidence="1 2">DSM 102936</strain>
    </source>
</reference>
<evidence type="ECO:0000313" key="2">
    <source>
        <dbReference type="Proteomes" id="UP000282654"/>
    </source>
</evidence>
<sequence>MRVLVSLVERAALLVARALWWEETRLRGLGLPFAERVADVATARRRKLQAALADFREAVESLQRR</sequence>
<evidence type="ECO:0000313" key="1">
    <source>
        <dbReference type="EMBL" id="RPF42003.1"/>
    </source>
</evidence>
<organism evidence="1 2">
    <name type="scientific">Thermodesulfitimonas autotrophica</name>
    <dbReference type="NCBI Taxonomy" id="1894989"/>
    <lineage>
        <taxon>Bacteria</taxon>
        <taxon>Bacillati</taxon>
        <taxon>Bacillota</taxon>
        <taxon>Clostridia</taxon>
        <taxon>Thermoanaerobacterales</taxon>
        <taxon>Thermoanaerobacteraceae</taxon>
        <taxon>Thermodesulfitimonas</taxon>
    </lineage>
</organism>
<protein>
    <submittedName>
        <fullName evidence="1">Uncharacterized protein</fullName>
    </submittedName>
</protein>
<gene>
    <name evidence="1" type="ORF">EDD75_2224</name>
</gene>